<accession>A0A5N6YJN7</accession>
<dbReference type="AlphaFoldDB" id="A0A5N6YJN7"/>
<organism evidence="1">
    <name type="scientific">Aspergillus arachidicola</name>
    <dbReference type="NCBI Taxonomy" id="656916"/>
    <lineage>
        <taxon>Eukaryota</taxon>
        <taxon>Fungi</taxon>
        <taxon>Dikarya</taxon>
        <taxon>Ascomycota</taxon>
        <taxon>Pezizomycotina</taxon>
        <taxon>Eurotiomycetes</taxon>
        <taxon>Eurotiomycetidae</taxon>
        <taxon>Eurotiales</taxon>
        <taxon>Aspergillaceae</taxon>
        <taxon>Aspergillus</taxon>
        <taxon>Aspergillus subgen. Circumdati</taxon>
    </lineage>
</organism>
<reference evidence="1" key="1">
    <citation type="submission" date="2019-04" db="EMBL/GenBank/DDBJ databases">
        <title>Friends and foes A comparative genomics study of 23 Aspergillus species from section Flavi.</title>
        <authorList>
            <consortium name="DOE Joint Genome Institute"/>
            <person name="Kjaerbolling I."/>
            <person name="Vesth T."/>
            <person name="Frisvad J.C."/>
            <person name="Nybo J.L."/>
            <person name="Theobald S."/>
            <person name="Kildgaard S."/>
            <person name="Isbrandt T."/>
            <person name="Kuo A."/>
            <person name="Sato A."/>
            <person name="Lyhne E.K."/>
            <person name="Kogle M.E."/>
            <person name="Wiebenga A."/>
            <person name="Kun R.S."/>
            <person name="Lubbers R.J."/>
            <person name="Makela M.R."/>
            <person name="Barry K."/>
            <person name="Chovatia M."/>
            <person name="Clum A."/>
            <person name="Daum C."/>
            <person name="Haridas S."/>
            <person name="He G."/>
            <person name="LaButti K."/>
            <person name="Lipzen A."/>
            <person name="Mondo S."/>
            <person name="Riley R."/>
            <person name="Salamov A."/>
            <person name="Simmons B.A."/>
            <person name="Magnuson J.K."/>
            <person name="Henrissat B."/>
            <person name="Mortensen U.H."/>
            <person name="Larsen T.O."/>
            <person name="Devries R.P."/>
            <person name="Grigoriev I.V."/>
            <person name="Machida M."/>
            <person name="Baker S.E."/>
            <person name="Andersen M.R."/>
        </authorList>
    </citation>
    <scope>NUCLEOTIDE SEQUENCE</scope>
    <source>
        <strain evidence="1">CBS 117612</strain>
    </source>
</reference>
<dbReference type="Proteomes" id="UP000325558">
    <property type="component" value="Unassembled WGS sequence"/>
</dbReference>
<proteinExistence type="predicted"/>
<name>A0A5N6YJN7_9EURO</name>
<sequence>MTDNTITNHPPTRLALDADDNMRQAIERFRTRMAAANRQVIQQRVDEIEARGLATEKEKLDRMRDYRYFEDLGTGGEAEWGTAETRSKANRLRQTTWLADAPTLEDALLVELDGQVFQRQADDWAAEAGEEAPGPIPPCHELGLFLKDLEGLDRSQERNKIQELMSQDRTRLRERLKQDNLGLYLINRALTDGLVDDDLEVRAGFVTGTGYCGEYPEWYSAYLYCRQCVDDEDNEDDDEEDKDKSENTKDALTFQDWAWRVIFLEASIQNTRVPYGRRASWLDHLDARGLLRLQRHRAGCETDCESDCELH</sequence>
<dbReference type="OrthoDB" id="4403049at2759"/>
<dbReference type="EMBL" id="ML737121">
    <property type="protein sequence ID" value="KAE8345143.1"/>
    <property type="molecule type" value="Genomic_DNA"/>
</dbReference>
<protein>
    <submittedName>
        <fullName evidence="1">Uncharacterized protein</fullName>
    </submittedName>
</protein>
<evidence type="ECO:0000313" key="1">
    <source>
        <dbReference type="EMBL" id="KAE8345143.1"/>
    </source>
</evidence>
<gene>
    <name evidence="1" type="ORF">BDV24DRAFT_171081</name>
</gene>